<dbReference type="GO" id="GO:0016020">
    <property type="term" value="C:membrane"/>
    <property type="evidence" value="ECO:0007669"/>
    <property type="project" value="InterPro"/>
</dbReference>
<gene>
    <name evidence="2" type="ORF">GALL_454730</name>
</gene>
<dbReference type="GO" id="GO:0008654">
    <property type="term" value="P:phospholipid biosynthetic process"/>
    <property type="evidence" value="ECO:0007669"/>
    <property type="project" value="InterPro"/>
</dbReference>
<evidence type="ECO:0000313" key="2">
    <source>
        <dbReference type="EMBL" id="OIQ72899.1"/>
    </source>
</evidence>
<dbReference type="GO" id="GO:0016780">
    <property type="term" value="F:phosphotransferase activity, for other substituted phosphate groups"/>
    <property type="evidence" value="ECO:0007669"/>
    <property type="project" value="InterPro"/>
</dbReference>
<dbReference type="AlphaFoldDB" id="A0A1J5Q611"/>
<accession>A0A1J5Q611</accession>
<protein>
    <recommendedName>
        <fullName evidence="3">CDP-diacylglycerol--glycerol-3-phosphate 3-phosphatidyltransferase</fullName>
    </recommendedName>
</protein>
<proteinExistence type="predicted"/>
<name>A0A1J5Q611_9ZZZZ</name>
<dbReference type="Pfam" id="PF01066">
    <property type="entry name" value="CDP-OH_P_transf"/>
    <property type="match status" value="1"/>
</dbReference>
<dbReference type="InterPro" id="IPR000462">
    <property type="entry name" value="CDP-OH_P_trans"/>
</dbReference>
<keyword evidence="1" id="KW-0812">Transmembrane</keyword>
<feature type="transmembrane region" description="Helical" evidence="1">
    <location>
        <begin position="85"/>
        <end position="106"/>
    </location>
</feature>
<organism evidence="2">
    <name type="scientific">mine drainage metagenome</name>
    <dbReference type="NCBI Taxonomy" id="410659"/>
    <lineage>
        <taxon>unclassified sequences</taxon>
        <taxon>metagenomes</taxon>
        <taxon>ecological metagenomes</taxon>
    </lineage>
</organism>
<evidence type="ECO:0008006" key="3">
    <source>
        <dbReference type="Google" id="ProtNLM"/>
    </source>
</evidence>
<sequence>MADRFYILATLIGLSVREIIPWWLSGILIGRDLVLAFTLPVLKKLGYGPLPVSFLGKTATVSLLYAFPILLLGEGSSITARIAHPIGWAFAIWGTGLYLVTGFHYLRQVQGLRADYFSGSAD</sequence>
<dbReference type="EMBL" id="MLJW01003086">
    <property type="protein sequence ID" value="OIQ72899.1"/>
    <property type="molecule type" value="Genomic_DNA"/>
</dbReference>
<comment type="caution">
    <text evidence="2">The sequence shown here is derived from an EMBL/GenBank/DDBJ whole genome shotgun (WGS) entry which is preliminary data.</text>
</comment>
<feature type="transmembrane region" description="Helical" evidence="1">
    <location>
        <begin position="54"/>
        <end position="73"/>
    </location>
</feature>
<keyword evidence="1" id="KW-1133">Transmembrane helix</keyword>
<reference evidence="2" key="1">
    <citation type="submission" date="2016-10" db="EMBL/GenBank/DDBJ databases">
        <title>Sequence of Gallionella enrichment culture.</title>
        <authorList>
            <person name="Poehlein A."/>
            <person name="Muehling M."/>
            <person name="Daniel R."/>
        </authorList>
    </citation>
    <scope>NUCLEOTIDE SEQUENCE</scope>
</reference>
<evidence type="ECO:0000256" key="1">
    <source>
        <dbReference type="SAM" id="Phobius"/>
    </source>
</evidence>
<keyword evidence="1" id="KW-0472">Membrane</keyword>